<gene>
    <name evidence="8" type="ORF">BGAL_0192g00150</name>
</gene>
<keyword evidence="6 7" id="KW-0472">Membrane</keyword>
<dbReference type="InterPro" id="IPR036259">
    <property type="entry name" value="MFS_trans_sf"/>
</dbReference>
<dbReference type="AlphaFoldDB" id="A0A4S8QW50"/>
<keyword evidence="5 7" id="KW-1133">Transmembrane helix</keyword>
<reference evidence="8 9" key="1">
    <citation type="submission" date="2017-12" db="EMBL/GenBank/DDBJ databases">
        <title>Comparative genomics of Botrytis spp.</title>
        <authorList>
            <person name="Valero-Jimenez C.A."/>
            <person name="Tapia P."/>
            <person name="Veloso J."/>
            <person name="Silva-Moreno E."/>
            <person name="Staats M."/>
            <person name="Valdes J.H."/>
            <person name="Van Kan J.A.L."/>
        </authorList>
    </citation>
    <scope>NUCLEOTIDE SEQUENCE [LARGE SCALE GENOMIC DNA]</scope>
    <source>
        <strain evidence="8 9">MUCL435</strain>
    </source>
</reference>
<feature type="transmembrane region" description="Helical" evidence="7">
    <location>
        <begin position="223"/>
        <end position="250"/>
    </location>
</feature>
<evidence type="ECO:0000313" key="9">
    <source>
        <dbReference type="Proteomes" id="UP000308671"/>
    </source>
</evidence>
<dbReference type="GO" id="GO:0005886">
    <property type="term" value="C:plasma membrane"/>
    <property type="evidence" value="ECO:0007669"/>
    <property type="project" value="UniProtKB-SubCell"/>
</dbReference>
<dbReference type="OrthoDB" id="6770063at2759"/>
<accession>A0A4S8QW50</accession>
<comment type="caution">
    <text evidence="8">The sequence shown here is derived from an EMBL/GenBank/DDBJ whole genome shotgun (WGS) entry which is preliminary data.</text>
</comment>
<dbReference type="EMBL" id="PQXL01000192">
    <property type="protein sequence ID" value="THV49498.1"/>
    <property type="molecule type" value="Genomic_DNA"/>
</dbReference>
<organism evidence="8 9">
    <name type="scientific">Botrytis galanthina</name>
    <dbReference type="NCBI Taxonomy" id="278940"/>
    <lineage>
        <taxon>Eukaryota</taxon>
        <taxon>Fungi</taxon>
        <taxon>Dikarya</taxon>
        <taxon>Ascomycota</taxon>
        <taxon>Pezizomycotina</taxon>
        <taxon>Leotiomycetes</taxon>
        <taxon>Helotiales</taxon>
        <taxon>Sclerotiniaceae</taxon>
        <taxon>Botrytis</taxon>
    </lineage>
</organism>
<evidence type="ECO:0000256" key="2">
    <source>
        <dbReference type="ARBA" id="ARBA00022448"/>
    </source>
</evidence>
<dbReference type="GO" id="GO:0022857">
    <property type="term" value="F:transmembrane transporter activity"/>
    <property type="evidence" value="ECO:0007669"/>
    <property type="project" value="TreeGrafter"/>
</dbReference>
<dbReference type="SUPFAM" id="SSF103473">
    <property type="entry name" value="MFS general substrate transporter"/>
    <property type="match status" value="1"/>
</dbReference>
<keyword evidence="9" id="KW-1185">Reference proteome</keyword>
<keyword evidence="3" id="KW-1003">Cell membrane</keyword>
<name>A0A4S8QW50_9HELO</name>
<evidence type="ECO:0000256" key="1">
    <source>
        <dbReference type="ARBA" id="ARBA00004651"/>
    </source>
</evidence>
<dbReference type="PANTHER" id="PTHR23502:SF186">
    <property type="entry name" value="MAJOR FACILITATOR SUPERFAMILY (MFS) PROFILE DOMAIN-CONTAINING PROTEIN"/>
    <property type="match status" value="1"/>
</dbReference>
<comment type="subcellular location">
    <subcellularLocation>
        <location evidence="1">Cell membrane</location>
        <topology evidence="1">Multi-pass membrane protein</topology>
    </subcellularLocation>
</comment>
<sequence>MSTATEKSIVSSDQKNVPVLAGQKQDVEGVQIVLDPDDETSRYLETLRDEYGLVTLMSASMIATTLGDISCDLKIDNYTAQILFSTYLLGLVIGLFVTVAFPEVTGRKGIWLFCNVWYILWNAPCPLGNPEALMITGRLMTGIRASGGITLTGPVMADIFLTLAGYCFIRESYTPVLRRKTEYEAMSKSEFQRTFAIQYWKELFPQLSVGIFRPFQILIRQPVVQLITFAFGVGFGIYTILISNFAILYIERYNQTVSISALHYIAIAIGAIAASQIRGRIMD</sequence>
<dbReference type="Gene3D" id="1.20.1720.10">
    <property type="entry name" value="Multidrug resistance protein D"/>
    <property type="match status" value="1"/>
</dbReference>
<evidence type="ECO:0000256" key="5">
    <source>
        <dbReference type="ARBA" id="ARBA00022989"/>
    </source>
</evidence>
<evidence type="ECO:0000256" key="7">
    <source>
        <dbReference type="SAM" id="Phobius"/>
    </source>
</evidence>
<feature type="transmembrane region" description="Helical" evidence="7">
    <location>
        <begin position="149"/>
        <end position="169"/>
    </location>
</feature>
<feature type="transmembrane region" description="Helical" evidence="7">
    <location>
        <begin position="82"/>
        <end position="102"/>
    </location>
</feature>
<evidence type="ECO:0000313" key="8">
    <source>
        <dbReference type="EMBL" id="THV49498.1"/>
    </source>
</evidence>
<keyword evidence="2" id="KW-0813">Transport</keyword>
<evidence type="ECO:0000256" key="3">
    <source>
        <dbReference type="ARBA" id="ARBA00022475"/>
    </source>
</evidence>
<evidence type="ECO:0000256" key="6">
    <source>
        <dbReference type="ARBA" id="ARBA00023136"/>
    </source>
</evidence>
<dbReference type="PANTHER" id="PTHR23502">
    <property type="entry name" value="MAJOR FACILITATOR SUPERFAMILY"/>
    <property type="match status" value="1"/>
</dbReference>
<evidence type="ECO:0000256" key="4">
    <source>
        <dbReference type="ARBA" id="ARBA00022692"/>
    </source>
</evidence>
<proteinExistence type="predicted"/>
<dbReference type="Proteomes" id="UP000308671">
    <property type="component" value="Unassembled WGS sequence"/>
</dbReference>
<feature type="transmembrane region" description="Helical" evidence="7">
    <location>
        <begin position="256"/>
        <end position="274"/>
    </location>
</feature>
<keyword evidence="4 7" id="KW-0812">Transmembrane</keyword>
<evidence type="ECO:0008006" key="10">
    <source>
        <dbReference type="Google" id="ProtNLM"/>
    </source>
</evidence>
<protein>
    <recommendedName>
        <fullName evidence="10">Major facilitator superfamily (MFS) profile domain-containing protein</fullName>
    </recommendedName>
</protein>